<dbReference type="Proteomes" id="UP001066276">
    <property type="component" value="Chromosome 10"/>
</dbReference>
<proteinExistence type="predicted"/>
<keyword evidence="3" id="KW-1185">Reference proteome</keyword>
<organism evidence="2 3">
    <name type="scientific">Pleurodeles waltl</name>
    <name type="common">Iberian ribbed newt</name>
    <dbReference type="NCBI Taxonomy" id="8319"/>
    <lineage>
        <taxon>Eukaryota</taxon>
        <taxon>Metazoa</taxon>
        <taxon>Chordata</taxon>
        <taxon>Craniata</taxon>
        <taxon>Vertebrata</taxon>
        <taxon>Euteleostomi</taxon>
        <taxon>Amphibia</taxon>
        <taxon>Batrachia</taxon>
        <taxon>Caudata</taxon>
        <taxon>Salamandroidea</taxon>
        <taxon>Salamandridae</taxon>
        <taxon>Pleurodelinae</taxon>
        <taxon>Pleurodeles</taxon>
    </lineage>
</organism>
<evidence type="ECO:0000313" key="3">
    <source>
        <dbReference type="Proteomes" id="UP001066276"/>
    </source>
</evidence>
<protein>
    <submittedName>
        <fullName evidence="2">Uncharacterized protein</fullName>
    </submittedName>
</protein>
<sequence length="140" mass="15551">MQIRWRPQATIQARSLNPAIITTGGLKNCREAIGEYTAQVGTAALHFGAEIAQKNSPRQVCGCRDIKWQPRRSRKPATAVALDPLKSAKDSDTFATNDESNSTEHQRIQCRAAPSGHNPGPKLRYYHNSNLRSQKVKRSV</sequence>
<feature type="region of interest" description="Disordered" evidence="1">
    <location>
        <begin position="72"/>
        <end position="140"/>
    </location>
</feature>
<name>A0AAV7MBG8_PLEWA</name>
<dbReference type="AlphaFoldDB" id="A0AAV7MBG8"/>
<evidence type="ECO:0000313" key="2">
    <source>
        <dbReference type="EMBL" id="KAJ1101101.1"/>
    </source>
</evidence>
<comment type="caution">
    <text evidence="2">The sequence shown here is derived from an EMBL/GenBank/DDBJ whole genome shotgun (WGS) entry which is preliminary data.</text>
</comment>
<gene>
    <name evidence="2" type="ORF">NDU88_006174</name>
</gene>
<reference evidence="2" key="1">
    <citation type="journal article" date="2022" name="bioRxiv">
        <title>Sequencing and chromosome-scale assembly of the giantPleurodeles waltlgenome.</title>
        <authorList>
            <person name="Brown T."/>
            <person name="Elewa A."/>
            <person name="Iarovenko S."/>
            <person name="Subramanian E."/>
            <person name="Araus A.J."/>
            <person name="Petzold A."/>
            <person name="Susuki M."/>
            <person name="Suzuki K.-i.T."/>
            <person name="Hayashi T."/>
            <person name="Toyoda A."/>
            <person name="Oliveira C."/>
            <person name="Osipova E."/>
            <person name="Leigh N.D."/>
            <person name="Simon A."/>
            <person name="Yun M.H."/>
        </authorList>
    </citation>
    <scope>NUCLEOTIDE SEQUENCE</scope>
    <source>
        <strain evidence="2">20211129_DDA</strain>
        <tissue evidence="2">Liver</tissue>
    </source>
</reference>
<evidence type="ECO:0000256" key="1">
    <source>
        <dbReference type="SAM" id="MobiDB-lite"/>
    </source>
</evidence>
<dbReference type="EMBL" id="JANPWB010000014">
    <property type="protein sequence ID" value="KAJ1101101.1"/>
    <property type="molecule type" value="Genomic_DNA"/>
</dbReference>
<accession>A0AAV7MBG8</accession>